<protein>
    <submittedName>
        <fullName evidence="2">DUF4283 domain-containing protein</fullName>
    </submittedName>
</protein>
<sequence length="490" mass="51146">MPTYRFSVGMKIGLASTTGRTRHVAKEFLDESVLNVASRRLKPTTDQTSLRRPPLSNLVATPSSTQQVVLVPAVSGSATTADQAFLLASAADGVMRPLSPIGVVETLGPSALVSGQLVNPCEIHPIAVSTPTGALLVQVDPTQSPTATSDFQHHSPTLRAAAGAPVGGMPILAGDLLAEMAACPQHSYLVRQQIDSTFETSPPISVAPVETIGTAAAVSSVASQLNEETLVGAPSTLTHDPPDPPVSDPQPGAEIPANPPDDSSQISTKIPPPITRRQASAGCSETLPRSMGRSGSHTDSVDSDLNRPGSSATLPAGSGSGSARKSALKGPGGSKVSKQIRFTFLNLVAISCVVTVAMASSVLTDSEADGASVHGVNVIKFPSPTPNTTASASERVDARHTTGAFLRVTLWIPDYFALGGEASKRLQGLDNSTLRRKPPASIQLWLNRTSRTEVHLGPNVHRSAVEIYGNFIFRLWKFELSSAFSGLKIS</sequence>
<feature type="region of interest" description="Disordered" evidence="1">
    <location>
        <begin position="233"/>
        <end position="335"/>
    </location>
</feature>
<evidence type="ECO:0000313" key="2">
    <source>
        <dbReference type="WBParaSite" id="MCU_009605-RA"/>
    </source>
</evidence>
<accession>A0A5K3FSF8</accession>
<name>A0A5K3FSF8_MESCO</name>
<proteinExistence type="predicted"/>
<organism evidence="2">
    <name type="scientific">Mesocestoides corti</name>
    <name type="common">Flatworm</name>
    <dbReference type="NCBI Taxonomy" id="53468"/>
    <lineage>
        <taxon>Eukaryota</taxon>
        <taxon>Metazoa</taxon>
        <taxon>Spiralia</taxon>
        <taxon>Lophotrochozoa</taxon>
        <taxon>Platyhelminthes</taxon>
        <taxon>Cestoda</taxon>
        <taxon>Eucestoda</taxon>
        <taxon>Cyclophyllidea</taxon>
        <taxon>Mesocestoididae</taxon>
        <taxon>Mesocestoides</taxon>
    </lineage>
</organism>
<dbReference type="WBParaSite" id="MCU_009605-RA">
    <property type="protein sequence ID" value="MCU_009605-RA"/>
    <property type="gene ID" value="MCU_009605"/>
</dbReference>
<dbReference type="AlphaFoldDB" id="A0A5K3FSF8"/>
<reference evidence="2" key="1">
    <citation type="submission" date="2019-11" db="UniProtKB">
        <authorList>
            <consortium name="WormBaseParasite"/>
        </authorList>
    </citation>
    <scope>IDENTIFICATION</scope>
</reference>
<evidence type="ECO:0000256" key="1">
    <source>
        <dbReference type="SAM" id="MobiDB-lite"/>
    </source>
</evidence>